<dbReference type="PROSITE" id="PS50850">
    <property type="entry name" value="MFS"/>
    <property type="match status" value="1"/>
</dbReference>
<dbReference type="InterPro" id="IPR005828">
    <property type="entry name" value="MFS_sugar_transport-like"/>
</dbReference>
<organism evidence="11 12">
    <name type="scientific">Vanrija albida</name>
    <dbReference type="NCBI Taxonomy" id="181172"/>
    <lineage>
        <taxon>Eukaryota</taxon>
        <taxon>Fungi</taxon>
        <taxon>Dikarya</taxon>
        <taxon>Basidiomycota</taxon>
        <taxon>Agaricomycotina</taxon>
        <taxon>Tremellomycetes</taxon>
        <taxon>Trichosporonales</taxon>
        <taxon>Trichosporonaceae</taxon>
        <taxon>Vanrija</taxon>
    </lineage>
</organism>
<evidence type="ECO:0000256" key="4">
    <source>
        <dbReference type="ARBA" id="ARBA00022692"/>
    </source>
</evidence>
<dbReference type="PANTHER" id="PTHR48022">
    <property type="entry name" value="PLASTIDIC GLUCOSE TRANSPORTER 4"/>
    <property type="match status" value="1"/>
</dbReference>
<accession>A0ABR3Q3J6</accession>
<comment type="subcellular location">
    <subcellularLocation>
        <location evidence="1">Membrane</location>
        <topology evidence="1">Multi-pass membrane protein</topology>
    </subcellularLocation>
</comment>
<dbReference type="PROSITE" id="PS00216">
    <property type="entry name" value="SUGAR_TRANSPORT_1"/>
    <property type="match status" value="1"/>
</dbReference>
<dbReference type="RefSeq" id="XP_069209165.1">
    <property type="nucleotide sequence ID" value="XM_069354523.1"/>
</dbReference>
<dbReference type="EMBL" id="JBBXJM010000004">
    <property type="protein sequence ID" value="KAL1409221.1"/>
    <property type="molecule type" value="Genomic_DNA"/>
</dbReference>
<feature type="transmembrane region" description="Helical" evidence="9">
    <location>
        <begin position="204"/>
        <end position="221"/>
    </location>
</feature>
<dbReference type="GeneID" id="95987097"/>
<name>A0ABR3Q3J6_9TREE</name>
<evidence type="ECO:0000256" key="1">
    <source>
        <dbReference type="ARBA" id="ARBA00004141"/>
    </source>
</evidence>
<evidence type="ECO:0000256" key="8">
    <source>
        <dbReference type="SAM" id="MobiDB-lite"/>
    </source>
</evidence>
<feature type="compositionally biased region" description="Basic and acidic residues" evidence="8">
    <location>
        <begin position="503"/>
        <end position="522"/>
    </location>
</feature>
<feature type="domain" description="Major facilitator superfamily (MFS) profile" evidence="10">
    <location>
        <begin position="25"/>
        <end position="464"/>
    </location>
</feature>
<evidence type="ECO:0000256" key="9">
    <source>
        <dbReference type="SAM" id="Phobius"/>
    </source>
</evidence>
<evidence type="ECO:0000256" key="5">
    <source>
        <dbReference type="ARBA" id="ARBA00022989"/>
    </source>
</evidence>
<feature type="transmembrane region" description="Helical" evidence="9">
    <location>
        <begin position="109"/>
        <end position="128"/>
    </location>
</feature>
<comment type="similarity">
    <text evidence="2">Belongs to the major facilitator superfamily. Sugar transporter (TC 2.A.1.1) family.</text>
</comment>
<feature type="transmembrane region" description="Helical" evidence="9">
    <location>
        <begin position="330"/>
        <end position="350"/>
    </location>
</feature>
<evidence type="ECO:0000313" key="12">
    <source>
        <dbReference type="Proteomes" id="UP001565368"/>
    </source>
</evidence>
<keyword evidence="5 9" id="KW-1133">Transmembrane helix</keyword>
<feature type="transmembrane region" description="Helical" evidence="9">
    <location>
        <begin position="166"/>
        <end position="184"/>
    </location>
</feature>
<dbReference type="InterPro" id="IPR050360">
    <property type="entry name" value="MFS_Sugar_Transporters"/>
</dbReference>
<evidence type="ECO:0000313" key="11">
    <source>
        <dbReference type="EMBL" id="KAL1409221.1"/>
    </source>
</evidence>
<feature type="region of interest" description="Disordered" evidence="8">
    <location>
        <begin position="503"/>
        <end position="528"/>
    </location>
</feature>
<dbReference type="PANTHER" id="PTHR48022:SF78">
    <property type="entry name" value="MONOSACCHARIDE TRANSPORTER, PUTATIVE (AFU_ORTHOLOGUE AFUA_2G02110)-RELATED"/>
    <property type="match status" value="1"/>
</dbReference>
<dbReference type="Proteomes" id="UP001565368">
    <property type="component" value="Unassembled WGS sequence"/>
</dbReference>
<dbReference type="InterPro" id="IPR005829">
    <property type="entry name" value="Sugar_transporter_CS"/>
</dbReference>
<feature type="transmembrane region" description="Helical" evidence="9">
    <location>
        <begin position="76"/>
        <end position="97"/>
    </location>
</feature>
<keyword evidence="4 9" id="KW-0812">Transmembrane</keyword>
<evidence type="ECO:0000259" key="10">
    <source>
        <dbReference type="PROSITE" id="PS50850"/>
    </source>
</evidence>
<dbReference type="InterPro" id="IPR003663">
    <property type="entry name" value="Sugar/inositol_transpt"/>
</dbReference>
<keyword evidence="6 9" id="KW-0472">Membrane</keyword>
<dbReference type="InterPro" id="IPR036259">
    <property type="entry name" value="MFS_trans_sf"/>
</dbReference>
<reference evidence="11 12" key="1">
    <citation type="submission" date="2023-08" db="EMBL/GenBank/DDBJ databases">
        <title>Annotated Genome Sequence of Vanrija albida AlHP1.</title>
        <authorList>
            <person name="Herzog R."/>
        </authorList>
    </citation>
    <scope>NUCLEOTIDE SEQUENCE [LARGE SCALE GENOMIC DNA]</scope>
    <source>
        <strain evidence="11 12">AlHP1</strain>
    </source>
</reference>
<feature type="transmembrane region" description="Helical" evidence="9">
    <location>
        <begin position="21"/>
        <end position="38"/>
    </location>
</feature>
<feature type="transmembrane region" description="Helical" evidence="9">
    <location>
        <begin position="442"/>
        <end position="460"/>
    </location>
</feature>
<gene>
    <name evidence="11" type="ORF">Q8F55_006054</name>
</gene>
<feature type="transmembrane region" description="Helical" evidence="9">
    <location>
        <begin position="397"/>
        <end position="421"/>
    </location>
</feature>
<keyword evidence="12" id="KW-1185">Reference proteome</keyword>
<feature type="transmembrane region" description="Helical" evidence="9">
    <location>
        <begin position="357"/>
        <end position="377"/>
    </location>
</feature>
<dbReference type="Gene3D" id="1.20.1250.20">
    <property type="entry name" value="MFS general substrate transporter like domains"/>
    <property type="match status" value="1"/>
</dbReference>
<comment type="caution">
    <text evidence="11">The sequence shown here is derived from an EMBL/GenBank/DDBJ whole genome shotgun (WGS) entry which is preliminary data.</text>
</comment>
<keyword evidence="3" id="KW-0813">Transport</keyword>
<evidence type="ECO:0000256" key="3">
    <source>
        <dbReference type="ARBA" id="ARBA00022448"/>
    </source>
</evidence>
<dbReference type="PRINTS" id="PR00171">
    <property type="entry name" value="SUGRTRNSPORT"/>
</dbReference>
<evidence type="ECO:0000256" key="6">
    <source>
        <dbReference type="ARBA" id="ARBA00023136"/>
    </source>
</evidence>
<dbReference type="SUPFAM" id="SSF103473">
    <property type="entry name" value="MFS general substrate transporter"/>
    <property type="match status" value="1"/>
</dbReference>
<sequence length="528" mass="58819">MDAPAAISRYNVARRYSKRGLLIAINCMAGLSIFFFGYDQGMMGGVNTSEDYIKRMGFGYTHMVDGHPTPVVTDSLLQGGIVSVYYLGCLVGCLVGGLVGERYGRIKTIALGAFVAIVGASLQCSAMNSDWMIVARLVNGWGTGILNAIVPVWATETSDHTSRGQFIAIEFTLNIFGVVVAYWMAYGLFYIDGGRSPFRWRFPIAFQIIPLLVLIGAIWFFPESPRWLTKAGRDDEARYILYRLRGDKEEAETEYTEIKAVLNDETTHKIPTSYVSMITGRGSGDLHIGRRVQLVIWLQIFQEWVGIAGVTIYAPTIFSLAGFDSNKAQWISGLNNIFYMFSTLIAVFTIDRIGRRWTIYWGSVMQGIAMFLCGGFSRLGLDSRSAGDTAAAARYGIAAASMVFLFTFVFGATWLTVPWLYQAEIFALLLPVCFEKIGEKTYYLFGIANVIFIPIMWALYPESNQRTLEEMDLLFAAKTPWVWDAEATFKRLKAERPDIARDARGVSSKGDVERKGSFDHHSVTASSS</sequence>
<dbReference type="Pfam" id="PF00083">
    <property type="entry name" value="Sugar_tr"/>
    <property type="match status" value="1"/>
</dbReference>
<evidence type="ECO:0000256" key="7">
    <source>
        <dbReference type="ARBA" id="ARBA00049119"/>
    </source>
</evidence>
<evidence type="ECO:0000256" key="2">
    <source>
        <dbReference type="ARBA" id="ARBA00010992"/>
    </source>
</evidence>
<protein>
    <recommendedName>
        <fullName evidence="10">Major facilitator superfamily (MFS) profile domain-containing protein</fullName>
    </recommendedName>
</protein>
<proteinExistence type="inferred from homology"/>
<comment type="catalytic activity">
    <reaction evidence="7">
        <text>myo-inositol(out) + H(+)(out) = myo-inositol(in) + H(+)(in)</text>
        <dbReference type="Rhea" id="RHEA:60364"/>
        <dbReference type="ChEBI" id="CHEBI:15378"/>
        <dbReference type="ChEBI" id="CHEBI:17268"/>
    </reaction>
</comment>
<feature type="transmembrane region" description="Helical" evidence="9">
    <location>
        <begin position="294"/>
        <end position="318"/>
    </location>
</feature>
<dbReference type="InterPro" id="IPR020846">
    <property type="entry name" value="MFS_dom"/>
</dbReference>
<feature type="transmembrane region" description="Helical" evidence="9">
    <location>
        <begin position="134"/>
        <end position="154"/>
    </location>
</feature>